<evidence type="ECO:0008006" key="3">
    <source>
        <dbReference type="Google" id="ProtNLM"/>
    </source>
</evidence>
<organism evidence="1 2">
    <name type="scientific">Saccharothrix algeriensis</name>
    <dbReference type="NCBI Taxonomy" id="173560"/>
    <lineage>
        <taxon>Bacteria</taxon>
        <taxon>Bacillati</taxon>
        <taxon>Actinomycetota</taxon>
        <taxon>Actinomycetes</taxon>
        <taxon>Pseudonocardiales</taxon>
        <taxon>Pseudonocardiaceae</taxon>
        <taxon>Saccharothrix</taxon>
    </lineage>
</organism>
<reference evidence="1 2" key="1">
    <citation type="submission" date="2021-01" db="EMBL/GenBank/DDBJ databases">
        <title>Sequencing the genomes of 1000 actinobacteria strains.</title>
        <authorList>
            <person name="Klenk H.-P."/>
        </authorList>
    </citation>
    <scope>NUCLEOTIDE SEQUENCE [LARGE SCALE GENOMIC DNA]</scope>
    <source>
        <strain evidence="1 2">DSM 44581</strain>
    </source>
</reference>
<comment type="caution">
    <text evidence="1">The sequence shown here is derived from an EMBL/GenBank/DDBJ whole genome shotgun (WGS) entry which is preliminary data.</text>
</comment>
<accession>A0ABS2S1D6</accession>
<protein>
    <recommendedName>
        <fullName evidence="3">DUF397 domain-containing protein</fullName>
    </recommendedName>
</protein>
<evidence type="ECO:0000313" key="1">
    <source>
        <dbReference type="EMBL" id="MBM7810047.1"/>
    </source>
</evidence>
<keyword evidence="2" id="KW-1185">Reference proteome</keyword>
<name>A0ABS2S1D6_9PSEU</name>
<evidence type="ECO:0000313" key="2">
    <source>
        <dbReference type="Proteomes" id="UP001195724"/>
    </source>
</evidence>
<sequence length="49" mass="5572">MSRARLSPAITDEVLVRNSNRPGEAPQRFTYAEWEFFTRGAKLGVFDLA</sequence>
<dbReference type="Proteomes" id="UP001195724">
    <property type="component" value="Unassembled WGS sequence"/>
</dbReference>
<dbReference type="EMBL" id="JAFBCL010000001">
    <property type="protein sequence ID" value="MBM7810047.1"/>
    <property type="molecule type" value="Genomic_DNA"/>
</dbReference>
<proteinExistence type="predicted"/>
<dbReference type="RefSeq" id="WP_307819520.1">
    <property type="nucleotide sequence ID" value="NZ_JAFBCL010000001.1"/>
</dbReference>
<gene>
    <name evidence="1" type="ORF">JOE68_000912</name>
</gene>